<dbReference type="RefSeq" id="WP_169947028.1">
    <property type="nucleotide sequence ID" value="NZ_CP053015.1"/>
</dbReference>
<proteinExistence type="predicted"/>
<dbReference type="KEGG" id="slan:GV829_12175"/>
<organism evidence="2 3">
    <name type="scientific">Sphingomonas lacunae</name>
    <dbReference type="NCBI Taxonomy" id="2698828"/>
    <lineage>
        <taxon>Bacteria</taxon>
        <taxon>Pseudomonadati</taxon>
        <taxon>Pseudomonadota</taxon>
        <taxon>Alphaproteobacteria</taxon>
        <taxon>Sphingomonadales</taxon>
        <taxon>Sphingomonadaceae</taxon>
        <taxon>Sphingomonas</taxon>
    </lineage>
</organism>
<dbReference type="Proteomes" id="UP000503018">
    <property type="component" value="Chromosome"/>
</dbReference>
<evidence type="ECO:0000256" key="1">
    <source>
        <dbReference type="SAM" id="Phobius"/>
    </source>
</evidence>
<accession>A0A6M4AXJ8</accession>
<keyword evidence="1" id="KW-0812">Transmembrane</keyword>
<name>A0A6M4AXJ8_9SPHN</name>
<reference evidence="2 3" key="1">
    <citation type="submission" date="2020-01" db="EMBL/GenBank/DDBJ databases">
        <title>Sphingomonas sp. strain CSW-10.</title>
        <authorList>
            <person name="Chen W.-M."/>
        </authorList>
    </citation>
    <scope>NUCLEOTIDE SEQUENCE [LARGE SCALE GENOMIC DNA]</scope>
    <source>
        <strain evidence="2 3">CSW-10</strain>
    </source>
</reference>
<keyword evidence="1" id="KW-1133">Transmembrane helix</keyword>
<evidence type="ECO:0000313" key="2">
    <source>
        <dbReference type="EMBL" id="QJQ33102.1"/>
    </source>
</evidence>
<dbReference type="AlphaFoldDB" id="A0A6M4AXJ8"/>
<protein>
    <submittedName>
        <fullName evidence="2">Uncharacterized protein</fullName>
    </submittedName>
</protein>
<sequence>MSELLFFTLDDLGHRQGYVLGIFAIVLLAVATVLLRDAWAWFEALGQQDTEMEVGPDEAEEITPPMTTETAKAPIFVASSHPAFGRRHREAA</sequence>
<keyword evidence="1" id="KW-0472">Membrane</keyword>
<evidence type="ECO:0000313" key="3">
    <source>
        <dbReference type="Proteomes" id="UP000503018"/>
    </source>
</evidence>
<feature type="transmembrane region" description="Helical" evidence="1">
    <location>
        <begin position="16"/>
        <end position="35"/>
    </location>
</feature>
<keyword evidence="3" id="KW-1185">Reference proteome</keyword>
<dbReference type="EMBL" id="CP053015">
    <property type="protein sequence ID" value="QJQ33102.1"/>
    <property type="molecule type" value="Genomic_DNA"/>
</dbReference>
<gene>
    <name evidence="2" type="ORF">GV829_12175</name>
</gene>